<proteinExistence type="predicted"/>
<keyword evidence="1" id="KW-0436">Ligase</keyword>
<evidence type="ECO:0000313" key="2">
    <source>
        <dbReference type="Proteomes" id="UP000095563"/>
    </source>
</evidence>
<organism evidence="1 2">
    <name type="scientific">Clostridium baratii</name>
    <dbReference type="NCBI Taxonomy" id="1561"/>
    <lineage>
        <taxon>Bacteria</taxon>
        <taxon>Bacillati</taxon>
        <taxon>Bacillota</taxon>
        <taxon>Clostridia</taxon>
        <taxon>Eubacteriales</taxon>
        <taxon>Clostridiaceae</taxon>
        <taxon>Clostridium</taxon>
    </lineage>
</organism>
<dbReference type="InterPro" id="IPR009097">
    <property type="entry name" value="Cyclic_Pdiesterase"/>
</dbReference>
<dbReference type="SUPFAM" id="SSF55144">
    <property type="entry name" value="LigT-like"/>
    <property type="match status" value="1"/>
</dbReference>
<name>A0A174VI28_9CLOT</name>
<sequence>MKYYIVALFDNSSYEIINPIQKNVSKRFKGNRNSPAPYIALEILDNPNVEKLSVVVEKILKPYKKFKVELSDDFSLCEDTKTINLKINERGYIKKIERSLKDTLKLHGFNIRENSLDNISISLANLNYIPKDRKKTNEGPSFPNYKLENKTLKIDKFQLWKVPNNKRELKLKDFELKTF</sequence>
<dbReference type="AlphaFoldDB" id="A0A174VI28"/>
<protein>
    <submittedName>
        <fullName evidence="1">2'-5' RNA ligase</fullName>
    </submittedName>
</protein>
<gene>
    <name evidence="1" type="ORF">ERS852568_02820</name>
</gene>
<evidence type="ECO:0000313" key="1">
    <source>
        <dbReference type="EMBL" id="CUQ31758.1"/>
    </source>
</evidence>
<dbReference type="GO" id="GO:0016874">
    <property type="term" value="F:ligase activity"/>
    <property type="evidence" value="ECO:0007669"/>
    <property type="project" value="UniProtKB-KW"/>
</dbReference>
<dbReference type="Proteomes" id="UP000095563">
    <property type="component" value="Unassembled WGS sequence"/>
</dbReference>
<dbReference type="RefSeq" id="WP_055208898.1">
    <property type="nucleotide sequence ID" value="NZ_CZBO01000010.1"/>
</dbReference>
<accession>A0A174VI28</accession>
<dbReference type="EMBL" id="CZBO01000010">
    <property type="protein sequence ID" value="CUQ31758.1"/>
    <property type="molecule type" value="Genomic_DNA"/>
</dbReference>
<reference evidence="1 2" key="1">
    <citation type="submission" date="2015-09" db="EMBL/GenBank/DDBJ databases">
        <authorList>
            <consortium name="Pathogen Informatics"/>
        </authorList>
    </citation>
    <scope>NUCLEOTIDE SEQUENCE [LARGE SCALE GENOMIC DNA]</scope>
    <source>
        <strain evidence="1 2">2789STDY5834956</strain>
    </source>
</reference>